<proteinExistence type="inferred from homology"/>
<dbReference type="AlphaFoldDB" id="A0A6J4HDI0"/>
<name>A0A6J4HDI0_9ACTN</name>
<gene>
    <name evidence="6" type="ORF">AVDCRST_MAG50-562</name>
</gene>
<comment type="pathway">
    <text evidence="1 4">Carotenoid biosynthesis.</text>
</comment>
<dbReference type="EMBL" id="CADCTF010000021">
    <property type="protein sequence ID" value="CAA9219312.1"/>
    <property type="molecule type" value="Genomic_DNA"/>
</dbReference>
<dbReference type="SUPFAM" id="SSF51905">
    <property type="entry name" value="FAD/NAD(P)-binding domain"/>
    <property type="match status" value="1"/>
</dbReference>
<reference evidence="6" key="1">
    <citation type="submission" date="2020-02" db="EMBL/GenBank/DDBJ databases">
        <authorList>
            <person name="Meier V. D."/>
        </authorList>
    </citation>
    <scope>NUCLEOTIDE SEQUENCE</scope>
    <source>
        <strain evidence="6">AVDCRST_MAG50</strain>
    </source>
</reference>
<dbReference type="GO" id="GO:0016117">
    <property type="term" value="P:carotenoid biosynthetic process"/>
    <property type="evidence" value="ECO:0007669"/>
    <property type="project" value="UniProtKB-KW"/>
</dbReference>
<dbReference type="InterPro" id="IPR036188">
    <property type="entry name" value="FAD/NAD-bd_sf"/>
</dbReference>
<dbReference type="PANTHER" id="PTHR43734">
    <property type="entry name" value="PHYTOENE DESATURASE"/>
    <property type="match status" value="1"/>
</dbReference>
<protein>
    <submittedName>
        <fullName evidence="6">Phytoene dehydrogenase</fullName>
        <ecNumber evidence="6">1.14.99.-</ecNumber>
    </submittedName>
</protein>
<evidence type="ECO:0000313" key="6">
    <source>
        <dbReference type="EMBL" id="CAA9219312.1"/>
    </source>
</evidence>
<evidence type="ECO:0000259" key="5">
    <source>
        <dbReference type="Pfam" id="PF01593"/>
    </source>
</evidence>
<dbReference type="NCBIfam" id="TIGR02734">
    <property type="entry name" value="crtI_fam"/>
    <property type="match status" value="1"/>
</dbReference>
<evidence type="ECO:0000256" key="4">
    <source>
        <dbReference type="RuleBase" id="RU362075"/>
    </source>
</evidence>
<dbReference type="Pfam" id="PF01593">
    <property type="entry name" value="Amino_oxidase"/>
    <property type="match status" value="1"/>
</dbReference>
<keyword evidence="2 4" id="KW-0125">Carotenoid biosynthesis</keyword>
<organism evidence="6">
    <name type="scientific">uncultured Acidimicrobiales bacterium</name>
    <dbReference type="NCBI Taxonomy" id="310071"/>
    <lineage>
        <taxon>Bacteria</taxon>
        <taxon>Bacillati</taxon>
        <taxon>Actinomycetota</taxon>
        <taxon>Acidimicrobiia</taxon>
        <taxon>Acidimicrobiales</taxon>
        <taxon>environmental samples</taxon>
    </lineage>
</organism>
<dbReference type="InterPro" id="IPR002937">
    <property type="entry name" value="Amino_oxidase"/>
</dbReference>
<sequence length="469" mass="50719">MVERSGSPGGRVAVVEDGGYRLDIGATVLTMRGILAGVFEAAGTSLEAHLELVPLDPMYRATFPGEDEILVRQGIPAMTEEIRTKCGAADAAGFERFCRWLTGLYQLEMPNFIDRNFDTPLDLAWPLGPLVRLLRTGALRRLASVVDEHFGDPRLRKLFSFQAMYAGLSPFDALAVYGVITYMDTVEGVYFPMGGMHAVGEALAAAAVGAGATVQYDTEVERVLRRPGAGGREGGGEVVGVRLASGEVLAADAVVANPDLPVAYRSLVPELPAPRIARRGEYSPSCALWVAGVRGGMPDGAAHHNIHFGGQWEEAFDALLAQGRRMPDPSILVTSHSFSDPSLAPPGCSTLYALEPTPNLSGRVDWMDERERTRASLIARLHSHGYPVDDIEVERFYDPTDWERMGMEQGTPFGLSHRFFQSGPFRPANVERRAPGLFFVGSSTVPGVGVPMVLLSGRLVADRVEGIRP</sequence>
<dbReference type="Gene3D" id="3.50.50.60">
    <property type="entry name" value="FAD/NAD(P)-binding domain"/>
    <property type="match status" value="2"/>
</dbReference>
<dbReference type="InterPro" id="IPR014105">
    <property type="entry name" value="Carotenoid/retinoid_OxRdtase"/>
</dbReference>
<comment type="similarity">
    <text evidence="4">Belongs to the carotenoid/retinoid oxidoreductase family.</text>
</comment>
<evidence type="ECO:0000256" key="2">
    <source>
        <dbReference type="ARBA" id="ARBA00022746"/>
    </source>
</evidence>
<evidence type="ECO:0000256" key="3">
    <source>
        <dbReference type="ARBA" id="ARBA00023002"/>
    </source>
</evidence>
<dbReference type="GO" id="GO:0016491">
    <property type="term" value="F:oxidoreductase activity"/>
    <property type="evidence" value="ECO:0007669"/>
    <property type="project" value="UniProtKB-KW"/>
</dbReference>
<dbReference type="EC" id="1.14.99.-" evidence="6"/>
<evidence type="ECO:0000256" key="1">
    <source>
        <dbReference type="ARBA" id="ARBA00004829"/>
    </source>
</evidence>
<keyword evidence="3 4" id="KW-0560">Oxidoreductase</keyword>
<accession>A0A6J4HDI0</accession>
<dbReference type="PANTHER" id="PTHR43734:SF1">
    <property type="entry name" value="PHYTOENE DESATURASE"/>
    <property type="match status" value="1"/>
</dbReference>
<feature type="domain" description="Amine oxidase" evidence="5">
    <location>
        <begin position="2"/>
        <end position="464"/>
    </location>
</feature>